<feature type="domain" description="NYN" evidence="1">
    <location>
        <begin position="16"/>
        <end position="180"/>
    </location>
</feature>
<dbReference type="Gene3D" id="3.40.50.1010">
    <property type="entry name" value="5'-nuclease"/>
    <property type="match status" value="1"/>
</dbReference>
<evidence type="ECO:0000313" key="3">
    <source>
        <dbReference type="Proteomes" id="UP000546917"/>
    </source>
</evidence>
<dbReference type="RefSeq" id="WP_171481910.1">
    <property type="nucleotide sequence ID" value="NZ_JABGBP010000300.1"/>
</dbReference>
<protein>
    <submittedName>
        <fullName evidence="2">NYN domain-containing protein</fullName>
    </submittedName>
</protein>
<dbReference type="GO" id="GO:0004540">
    <property type="term" value="F:RNA nuclease activity"/>
    <property type="evidence" value="ECO:0007669"/>
    <property type="project" value="InterPro"/>
</dbReference>
<dbReference type="Proteomes" id="UP000546917">
    <property type="component" value="Unassembled WGS sequence"/>
</dbReference>
<dbReference type="InterPro" id="IPR021139">
    <property type="entry name" value="NYN"/>
</dbReference>
<reference evidence="2 3" key="1">
    <citation type="submission" date="2020-05" db="EMBL/GenBank/DDBJ databases">
        <authorList>
            <person name="Zhang R."/>
        </authorList>
    </citation>
    <scope>NUCLEOTIDE SEQUENCE [LARGE SCALE GENOMIC DNA]</scope>
    <source>
        <strain evidence="2 3">DSM 28986</strain>
    </source>
</reference>
<name>A0A7K4FR83_9ARCH</name>
<dbReference type="Pfam" id="PF01936">
    <property type="entry name" value="NYN"/>
    <property type="match status" value="1"/>
</dbReference>
<proteinExistence type="predicted"/>
<evidence type="ECO:0000259" key="1">
    <source>
        <dbReference type="Pfam" id="PF01936"/>
    </source>
</evidence>
<dbReference type="AlphaFoldDB" id="A0A7K4FR83"/>
<accession>A0A7K4FR83</accession>
<comment type="caution">
    <text evidence="2">The sequence shown here is derived from an EMBL/GenBank/DDBJ whole genome shotgun (WGS) entry which is preliminary data.</text>
</comment>
<organism evidence="2 3">
    <name type="scientific">Ferroplasma acidiphilum</name>
    <dbReference type="NCBI Taxonomy" id="74969"/>
    <lineage>
        <taxon>Archaea</taxon>
        <taxon>Methanobacteriati</taxon>
        <taxon>Thermoplasmatota</taxon>
        <taxon>Thermoplasmata</taxon>
        <taxon>Thermoplasmatales</taxon>
        <taxon>Ferroplasmaceae</taxon>
        <taxon>Ferroplasma</taxon>
    </lineage>
</organism>
<sequence length="195" mass="22014">MINPNSTHILRTKVLKTAILIDGSCLYKAFQNLSDNPVNRSTIFKLILENTTVLQNKFYSNSIIYYDSQFPEWFKGGSKYNNELNHFHERLEKLAVKIRTSTLVYRVPQQGKRGKFSEKGVDVNLAMDAGRLISSGEFFRIIIVSGDGDFGPVAESIIENNLQCTVIFPDKISSKFKKIAGVNIIEFSLNSRIGV</sequence>
<evidence type="ECO:0000313" key="2">
    <source>
        <dbReference type="EMBL" id="NOL60789.1"/>
    </source>
</evidence>
<dbReference type="EMBL" id="JABGBP010000300">
    <property type="protein sequence ID" value="NOL60789.1"/>
    <property type="molecule type" value="Genomic_DNA"/>
</dbReference>
<gene>
    <name evidence="2" type="ORF">HLB00_08105</name>
</gene>